<dbReference type="Pfam" id="PF00037">
    <property type="entry name" value="Fer4"/>
    <property type="match status" value="1"/>
</dbReference>
<feature type="domain" description="4Fe-4S ferredoxin-type" evidence="1">
    <location>
        <begin position="67"/>
        <end position="91"/>
    </location>
</feature>
<dbReference type="EMBL" id="EU016601">
    <property type="protein sequence ID" value="ABZ07511.1"/>
    <property type="molecule type" value="Genomic_DNA"/>
</dbReference>
<sequence>MRLRNVAEAFRDKATPGIVPQLEAGVEHDRPTAEGMKLQVIDELCVGCSYCLMACQDDALIVEGLCEVIETNCTDCLRCLLWCPTGALVYA</sequence>
<organism evidence="2">
    <name type="scientific">uncultured marine microorganism HF4000_ANIW137G21</name>
    <dbReference type="NCBI Taxonomy" id="455530"/>
    <lineage>
        <taxon>unclassified sequences</taxon>
        <taxon>environmental samples</taxon>
    </lineage>
</organism>
<dbReference type="PROSITE" id="PS00198">
    <property type="entry name" value="4FE4S_FER_1"/>
    <property type="match status" value="1"/>
</dbReference>
<gene>
    <name evidence="2" type="ORF">ALOHA_HF4000ANIW137G21ctg1g40</name>
</gene>
<evidence type="ECO:0000313" key="2">
    <source>
        <dbReference type="EMBL" id="ABZ07511.1"/>
    </source>
</evidence>
<dbReference type="Gene3D" id="3.30.70.20">
    <property type="match status" value="1"/>
</dbReference>
<dbReference type="SUPFAM" id="SSF54862">
    <property type="entry name" value="4Fe-4S ferredoxins"/>
    <property type="match status" value="1"/>
</dbReference>
<accession>B3T4K2</accession>
<dbReference type="AlphaFoldDB" id="B3T4K2"/>
<dbReference type="PROSITE" id="PS51379">
    <property type="entry name" value="4FE4S_FER_2"/>
    <property type="match status" value="2"/>
</dbReference>
<reference evidence="2" key="1">
    <citation type="journal article" date="2008" name="ISME J.">
        <title>Genomic patterns of recombination, clonal divergence and environment in marine microbial populations.</title>
        <authorList>
            <person name="Konstantinidis K.T."/>
            <person name="Delong E.F."/>
        </authorList>
    </citation>
    <scope>NUCLEOTIDE SEQUENCE</scope>
</reference>
<feature type="domain" description="4Fe-4S ferredoxin-type" evidence="1">
    <location>
        <begin position="36"/>
        <end position="65"/>
    </location>
</feature>
<name>B3T4K2_9ZZZZ</name>
<dbReference type="InterPro" id="IPR017896">
    <property type="entry name" value="4Fe4S_Fe-S-bd"/>
</dbReference>
<evidence type="ECO:0000259" key="1">
    <source>
        <dbReference type="PROSITE" id="PS51379"/>
    </source>
</evidence>
<dbReference type="InterPro" id="IPR017900">
    <property type="entry name" value="4Fe4S_Fe_S_CS"/>
</dbReference>
<proteinExistence type="predicted"/>
<protein>
    <submittedName>
        <fullName evidence="2">Putative 4Fe-4S binding domain protein</fullName>
    </submittedName>
</protein>